<dbReference type="EMBL" id="MPUH01001490">
    <property type="protein sequence ID" value="OMJ67482.1"/>
    <property type="molecule type" value="Genomic_DNA"/>
</dbReference>
<evidence type="ECO:0000313" key="2">
    <source>
        <dbReference type="Proteomes" id="UP000187209"/>
    </source>
</evidence>
<evidence type="ECO:0000313" key="1">
    <source>
        <dbReference type="EMBL" id="OMJ67482.1"/>
    </source>
</evidence>
<dbReference type="Proteomes" id="UP000187209">
    <property type="component" value="Unassembled WGS sequence"/>
</dbReference>
<reference evidence="1 2" key="1">
    <citation type="submission" date="2016-11" db="EMBL/GenBank/DDBJ databases">
        <title>The macronuclear genome of Stentor coeruleus: a giant cell with tiny introns.</title>
        <authorList>
            <person name="Slabodnick M."/>
            <person name="Ruby J.G."/>
            <person name="Reiff S.B."/>
            <person name="Swart E.C."/>
            <person name="Gosai S."/>
            <person name="Prabakaran S."/>
            <person name="Witkowska E."/>
            <person name="Larue G.E."/>
            <person name="Fisher S."/>
            <person name="Freeman R.M."/>
            <person name="Gunawardena J."/>
            <person name="Chu W."/>
            <person name="Stover N.A."/>
            <person name="Gregory B.D."/>
            <person name="Nowacki M."/>
            <person name="Derisi J."/>
            <person name="Roy S.W."/>
            <person name="Marshall W.F."/>
            <person name="Sood P."/>
        </authorList>
    </citation>
    <scope>NUCLEOTIDE SEQUENCE [LARGE SCALE GENOMIC DNA]</scope>
    <source>
        <strain evidence="1">WM001</strain>
    </source>
</reference>
<protein>
    <submittedName>
        <fullName evidence="1">Uncharacterized protein</fullName>
    </submittedName>
</protein>
<sequence length="184" mass="21421">MEVKNTITEVYGRASPICISNHRYFKKFKKSNKIANINHSFTSTRDQSSNRSKTPIKPIENTKLKGGKYFVSKEETGLEKMRKKLDVILQTLPGKTNKDKNLKKKVWDLTFDCSKDQEINRIYQVNSSNRSKSSFTNKKKTYLPKIKKDDVGVEDLQKYVLEFHQKSKLLLSQLEEKVLGKRND</sequence>
<name>A0A1R2ASM1_9CILI</name>
<gene>
    <name evidence="1" type="ORF">SteCoe_35347</name>
</gene>
<dbReference type="AlphaFoldDB" id="A0A1R2ASM1"/>
<keyword evidence="2" id="KW-1185">Reference proteome</keyword>
<accession>A0A1R2ASM1</accession>
<comment type="caution">
    <text evidence="1">The sequence shown here is derived from an EMBL/GenBank/DDBJ whole genome shotgun (WGS) entry which is preliminary data.</text>
</comment>
<proteinExistence type="predicted"/>
<organism evidence="1 2">
    <name type="scientific">Stentor coeruleus</name>
    <dbReference type="NCBI Taxonomy" id="5963"/>
    <lineage>
        <taxon>Eukaryota</taxon>
        <taxon>Sar</taxon>
        <taxon>Alveolata</taxon>
        <taxon>Ciliophora</taxon>
        <taxon>Postciliodesmatophora</taxon>
        <taxon>Heterotrichea</taxon>
        <taxon>Heterotrichida</taxon>
        <taxon>Stentoridae</taxon>
        <taxon>Stentor</taxon>
    </lineage>
</organism>